<evidence type="ECO:0000313" key="2">
    <source>
        <dbReference type="Proteomes" id="UP001211987"/>
    </source>
</evidence>
<reference evidence="1" key="1">
    <citation type="submission" date="2023-01" db="EMBL/GenBank/DDBJ databases">
        <title>Human gut microbiome strain richness.</title>
        <authorList>
            <person name="Chen-Liaw A."/>
        </authorList>
    </citation>
    <scope>NUCLEOTIDE SEQUENCE</scope>
    <source>
        <strain evidence="1">1001217st2_G6_1001217B_191108</strain>
    </source>
</reference>
<evidence type="ECO:0000313" key="1">
    <source>
        <dbReference type="EMBL" id="MDB7085834.1"/>
    </source>
</evidence>
<protein>
    <submittedName>
        <fullName evidence="1">Uncharacterized protein</fullName>
    </submittedName>
</protein>
<dbReference type="Proteomes" id="UP001211987">
    <property type="component" value="Unassembled WGS sequence"/>
</dbReference>
<dbReference type="AlphaFoldDB" id="A0AB35ITM4"/>
<gene>
    <name evidence="1" type="ORF">PM738_18800</name>
</gene>
<organism evidence="1 2">
    <name type="scientific">Thomasclavelia ramosa</name>
    <dbReference type="NCBI Taxonomy" id="1547"/>
    <lineage>
        <taxon>Bacteria</taxon>
        <taxon>Bacillati</taxon>
        <taxon>Bacillota</taxon>
        <taxon>Erysipelotrichia</taxon>
        <taxon>Erysipelotrichales</taxon>
        <taxon>Coprobacillaceae</taxon>
        <taxon>Thomasclavelia</taxon>
    </lineage>
</organism>
<accession>A0AB35ITM4</accession>
<proteinExistence type="predicted"/>
<dbReference type="EMBL" id="JAQLKE010000057">
    <property type="protein sequence ID" value="MDB7085834.1"/>
    <property type="molecule type" value="Genomic_DNA"/>
</dbReference>
<name>A0AB35ITM4_9FIRM</name>
<sequence>MSRKLYDDFTKQPVSKMAQSISDMTYSYNETKVPAKHYKDLLEKDIIELASQDINIEMCLLKPYVDMMNSMSKESRKYFIKALLICELKIKDTANEINALSKLYDSIEDNSLKTVIDKDIQKLYSDLKNNENIVFEMN</sequence>
<comment type="caution">
    <text evidence="1">The sequence shown here is derived from an EMBL/GenBank/DDBJ whole genome shotgun (WGS) entry which is preliminary data.</text>
</comment>
<dbReference type="RefSeq" id="WP_054322858.1">
    <property type="nucleotide sequence ID" value="NZ_JAHOAY010000105.1"/>
</dbReference>